<dbReference type="EMBL" id="CAJVRL010000120">
    <property type="protein sequence ID" value="CAG8961927.1"/>
    <property type="molecule type" value="Genomic_DNA"/>
</dbReference>
<evidence type="ECO:0000313" key="2">
    <source>
        <dbReference type="Proteomes" id="UP000696280"/>
    </source>
</evidence>
<reference evidence="1" key="1">
    <citation type="submission" date="2021-07" db="EMBL/GenBank/DDBJ databases">
        <authorList>
            <person name="Durling M."/>
        </authorList>
    </citation>
    <scope>NUCLEOTIDE SEQUENCE</scope>
</reference>
<accession>A0A9N9Q1M7</accession>
<keyword evidence="2" id="KW-1185">Reference proteome</keyword>
<dbReference type="Proteomes" id="UP000696280">
    <property type="component" value="Unassembled WGS sequence"/>
</dbReference>
<protein>
    <submittedName>
        <fullName evidence="1">Uncharacterized protein</fullName>
    </submittedName>
</protein>
<name>A0A9N9Q1M7_9HELO</name>
<comment type="caution">
    <text evidence="1">The sequence shown here is derived from an EMBL/GenBank/DDBJ whole genome shotgun (WGS) entry which is preliminary data.</text>
</comment>
<gene>
    <name evidence="1" type="ORF">HYFRA_00014085</name>
</gene>
<proteinExistence type="predicted"/>
<dbReference type="AlphaFoldDB" id="A0A9N9Q1M7"/>
<sequence length="153" mass="16856">MNGDFKIKAVMQTVSMGKHWAATQWNGLGVLGGKQPNAMVHPMYRCDDRTAFLAYGNAVDETRALSVALYTTWLMMLPNSFEATVIVRLATTQVINYMWLSESILVGPKFGGLTLPVVDVMLLSKSDKRNICMNAVAHEDPIASREPDAGSIY</sequence>
<organism evidence="1 2">
    <name type="scientific">Hymenoscyphus fraxineus</name>
    <dbReference type="NCBI Taxonomy" id="746836"/>
    <lineage>
        <taxon>Eukaryota</taxon>
        <taxon>Fungi</taxon>
        <taxon>Dikarya</taxon>
        <taxon>Ascomycota</taxon>
        <taxon>Pezizomycotina</taxon>
        <taxon>Leotiomycetes</taxon>
        <taxon>Helotiales</taxon>
        <taxon>Helotiaceae</taxon>
        <taxon>Hymenoscyphus</taxon>
    </lineage>
</organism>
<evidence type="ECO:0000313" key="1">
    <source>
        <dbReference type="EMBL" id="CAG8961927.1"/>
    </source>
</evidence>